<dbReference type="Proteomes" id="UP000237000">
    <property type="component" value="Unassembled WGS sequence"/>
</dbReference>
<name>A0A2P5FZZ3_TREOI</name>
<evidence type="ECO:0000313" key="2">
    <source>
        <dbReference type="Proteomes" id="UP000237000"/>
    </source>
</evidence>
<organism evidence="1 2">
    <name type="scientific">Trema orientale</name>
    <name type="common">Charcoal tree</name>
    <name type="synonym">Celtis orientalis</name>
    <dbReference type="NCBI Taxonomy" id="63057"/>
    <lineage>
        <taxon>Eukaryota</taxon>
        <taxon>Viridiplantae</taxon>
        <taxon>Streptophyta</taxon>
        <taxon>Embryophyta</taxon>
        <taxon>Tracheophyta</taxon>
        <taxon>Spermatophyta</taxon>
        <taxon>Magnoliopsida</taxon>
        <taxon>eudicotyledons</taxon>
        <taxon>Gunneridae</taxon>
        <taxon>Pentapetalae</taxon>
        <taxon>rosids</taxon>
        <taxon>fabids</taxon>
        <taxon>Rosales</taxon>
        <taxon>Cannabaceae</taxon>
        <taxon>Trema</taxon>
    </lineage>
</organism>
<dbReference type="InParanoid" id="A0A2P5FZZ3"/>
<keyword evidence="2" id="KW-1185">Reference proteome</keyword>
<protein>
    <submittedName>
        <fullName evidence="1">Uncharacterized protein</fullName>
    </submittedName>
</protein>
<gene>
    <name evidence="1" type="ORF">TorRG33x02_005340</name>
</gene>
<sequence length="63" mass="7572">MHRLLKRKFRDKRPKGVRREADYRNTGRLKLEVELFFSWRGETDVALEQLVKDYEESGCPLGF</sequence>
<dbReference type="EMBL" id="JXTC01000002">
    <property type="protein sequence ID" value="POO03329.1"/>
    <property type="molecule type" value="Genomic_DNA"/>
</dbReference>
<accession>A0A2P5FZZ3</accession>
<dbReference type="AlphaFoldDB" id="A0A2P5FZZ3"/>
<comment type="caution">
    <text evidence="1">The sequence shown here is derived from an EMBL/GenBank/DDBJ whole genome shotgun (WGS) entry which is preliminary data.</text>
</comment>
<proteinExistence type="predicted"/>
<reference evidence="2" key="1">
    <citation type="submission" date="2016-06" db="EMBL/GenBank/DDBJ databases">
        <title>Parallel loss of symbiosis genes in relatives of nitrogen-fixing non-legume Parasponia.</title>
        <authorList>
            <person name="Van Velzen R."/>
            <person name="Holmer R."/>
            <person name="Bu F."/>
            <person name="Rutten L."/>
            <person name="Van Zeijl A."/>
            <person name="Liu W."/>
            <person name="Santuari L."/>
            <person name="Cao Q."/>
            <person name="Sharma T."/>
            <person name="Shen D."/>
            <person name="Roswanjaya Y."/>
            <person name="Wardhani T."/>
            <person name="Kalhor M.S."/>
            <person name="Jansen J."/>
            <person name="Van den Hoogen J."/>
            <person name="Gungor B."/>
            <person name="Hartog M."/>
            <person name="Hontelez J."/>
            <person name="Verver J."/>
            <person name="Yang W.-C."/>
            <person name="Schijlen E."/>
            <person name="Repin R."/>
            <person name="Schilthuizen M."/>
            <person name="Schranz E."/>
            <person name="Heidstra R."/>
            <person name="Miyata K."/>
            <person name="Fedorova E."/>
            <person name="Kohlen W."/>
            <person name="Bisseling T."/>
            <person name="Smit S."/>
            <person name="Geurts R."/>
        </authorList>
    </citation>
    <scope>NUCLEOTIDE SEQUENCE [LARGE SCALE GENOMIC DNA]</scope>
    <source>
        <strain evidence="2">cv. RG33-2</strain>
    </source>
</reference>
<evidence type="ECO:0000313" key="1">
    <source>
        <dbReference type="EMBL" id="POO03329.1"/>
    </source>
</evidence>